<feature type="transmembrane region" description="Helical" evidence="5">
    <location>
        <begin position="292"/>
        <end position="316"/>
    </location>
</feature>
<comment type="caution">
    <text evidence="7">The sequence shown here is derived from an EMBL/GenBank/DDBJ whole genome shotgun (WGS) entry which is preliminary data.</text>
</comment>
<evidence type="ECO:0000313" key="7">
    <source>
        <dbReference type="EMBL" id="OGM28015.1"/>
    </source>
</evidence>
<feature type="transmembrane region" description="Helical" evidence="5">
    <location>
        <begin position="95"/>
        <end position="114"/>
    </location>
</feature>
<gene>
    <name evidence="7" type="ORF">A2627_00540</name>
</gene>
<comment type="subcellular location">
    <subcellularLocation>
        <location evidence="1">Membrane</location>
        <topology evidence="1">Multi-pass membrane protein</topology>
    </subcellularLocation>
</comment>
<evidence type="ECO:0000256" key="1">
    <source>
        <dbReference type="ARBA" id="ARBA00004141"/>
    </source>
</evidence>
<keyword evidence="2 5" id="KW-0812">Transmembrane</keyword>
<dbReference type="GO" id="GO:0016020">
    <property type="term" value="C:membrane"/>
    <property type="evidence" value="ECO:0007669"/>
    <property type="project" value="UniProtKB-SubCell"/>
</dbReference>
<feature type="transmembrane region" description="Helical" evidence="5">
    <location>
        <begin position="220"/>
        <end position="239"/>
    </location>
</feature>
<sequence>MVFGIRVDYLAPTIYLTDVVAFLMFIFWFRENISKLKKVRTIFPAVAFFLFLLLTSLFVAKNQGAAIYKLIKLVEFFLLGLYVSKNKLSVKSYRLISLSVIYSSLIAIAQFLKQSTLGGVFWWLGERTFSISAPGITLFQIGGKQFLRPYATFPHPNVLAGFILLSLALIAKRKTSKFNFLTLITGAITLFLTFSKSVWLTAVVILGLTTLTKKQKMFNMGYKTILVLIFVFSLVTPFLPNKFVRVELAQSALGMVKKSFLTGVGLNNFIVRLPEYSQEPEVAWFLQPVHNVFLLVASEAGVVILFIFLWFLFLTFKKLKKVNELNHKLKMALLVILLTGVFDHYWLTLQQTQLFSAIVFGMIWSKKWK</sequence>
<feature type="transmembrane region" description="Helical" evidence="5">
    <location>
        <begin position="328"/>
        <end position="347"/>
    </location>
</feature>
<keyword evidence="3 5" id="KW-1133">Transmembrane helix</keyword>
<feature type="transmembrane region" description="Helical" evidence="5">
    <location>
        <begin position="41"/>
        <end position="60"/>
    </location>
</feature>
<dbReference type="Pfam" id="PF04932">
    <property type="entry name" value="Wzy_C"/>
    <property type="match status" value="1"/>
</dbReference>
<dbReference type="PANTHER" id="PTHR37422">
    <property type="entry name" value="TEICHURONIC ACID BIOSYNTHESIS PROTEIN TUAE"/>
    <property type="match status" value="1"/>
</dbReference>
<dbReference type="Proteomes" id="UP000178851">
    <property type="component" value="Unassembled WGS sequence"/>
</dbReference>
<feature type="domain" description="O-antigen ligase-related" evidence="6">
    <location>
        <begin position="182"/>
        <end position="309"/>
    </location>
</feature>
<evidence type="ECO:0000256" key="4">
    <source>
        <dbReference type="ARBA" id="ARBA00023136"/>
    </source>
</evidence>
<evidence type="ECO:0000256" key="2">
    <source>
        <dbReference type="ARBA" id="ARBA00022692"/>
    </source>
</evidence>
<keyword evidence="4 5" id="KW-0472">Membrane</keyword>
<evidence type="ECO:0000259" key="6">
    <source>
        <dbReference type="Pfam" id="PF04932"/>
    </source>
</evidence>
<dbReference type="AlphaFoldDB" id="A0A1F7YNB7"/>
<feature type="transmembrane region" description="Helical" evidence="5">
    <location>
        <begin position="66"/>
        <end position="83"/>
    </location>
</feature>
<evidence type="ECO:0000313" key="8">
    <source>
        <dbReference type="Proteomes" id="UP000178851"/>
    </source>
</evidence>
<protein>
    <recommendedName>
        <fullName evidence="6">O-antigen ligase-related domain-containing protein</fullName>
    </recommendedName>
</protein>
<feature type="transmembrane region" description="Helical" evidence="5">
    <location>
        <begin position="153"/>
        <end position="171"/>
    </location>
</feature>
<evidence type="ECO:0000256" key="3">
    <source>
        <dbReference type="ARBA" id="ARBA00022989"/>
    </source>
</evidence>
<dbReference type="EMBL" id="MGGI01000001">
    <property type="protein sequence ID" value="OGM28015.1"/>
    <property type="molecule type" value="Genomic_DNA"/>
</dbReference>
<name>A0A1F7YNB7_9BACT</name>
<feature type="transmembrane region" description="Helical" evidence="5">
    <location>
        <begin position="12"/>
        <end position="29"/>
    </location>
</feature>
<dbReference type="InterPro" id="IPR007016">
    <property type="entry name" value="O-antigen_ligase-rel_domated"/>
</dbReference>
<accession>A0A1F7YNB7</accession>
<evidence type="ECO:0000256" key="5">
    <source>
        <dbReference type="SAM" id="Phobius"/>
    </source>
</evidence>
<reference evidence="7 8" key="1">
    <citation type="journal article" date="2016" name="Nat. Commun.">
        <title>Thousands of microbial genomes shed light on interconnected biogeochemical processes in an aquifer system.</title>
        <authorList>
            <person name="Anantharaman K."/>
            <person name="Brown C.T."/>
            <person name="Hug L.A."/>
            <person name="Sharon I."/>
            <person name="Castelle C.J."/>
            <person name="Probst A.J."/>
            <person name="Thomas B.C."/>
            <person name="Singh A."/>
            <person name="Wilkins M.J."/>
            <person name="Karaoz U."/>
            <person name="Brodie E.L."/>
            <person name="Williams K.H."/>
            <person name="Hubbard S.S."/>
            <person name="Banfield J.F."/>
        </authorList>
    </citation>
    <scope>NUCLEOTIDE SEQUENCE [LARGE SCALE GENOMIC DNA]</scope>
</reference>
<dbReference type="PANTHER" id="PTHR37422:SF13">
    <property type="entry name" value="LIPOPOLYSACCHARIDE BIOSYNTHESIS PROTEIN PA4999-RELATED"/>
    <property type="match status" value="1"/>
</dbReference>
<organism evidence="7 8">
    <name type="scientific">Candidatus Woesebacteria bacterium RIFCSPHIGHO2_01_FULL_39_28</name>
    <dbReference type="NCBI Taxonomy" id="1802496"/>
    <lineage>
        <taxon>Bacteria</taxon>
        <taxon>Candidatus Woeseibacteriota</taxon>
    </lineage>
</organism>
<feature type="transmembrane region" description="Helical" evidence="5">
    <location>
        <begin position="183"/>
        <end position="208"/>
    </location>
</feature>
<dbReference type="InterPro" id="IPR051533">
    <property type="entry name" value="WaaL-like"/>
</dbReference>
<proteinExistence type="predicted"/>